<dbReference type="SUPFAM" id="SSF47729">
    <property type="entry name" value="IHF-like DNA-binding proteins"/>
    <property type="match status" value="1"/>
</dbReference>
<name>A0A0A7EJV8_9GAMM</name>
<evidence type="ECO:0000313" key="7">
    <source>
        <dbReference type="Proteomes" id="UP000030341"/>
    </source>
</evidence>
<comment type="function">
    <text evidence="1">Histone-like DNA-binding protein which is capable of wrapping DNA to stabilize it, and thus to prevent its denaturation under extreme environmental conditions.</text>
</comment>
<dbReference type="RefSeq" id="WP_040135620.1">
    <property type="nucleotide sequence ID" value="NZ_CP009889.1"/>
</dbReference>
<dbReference type="PRINTS" id="PR01727">
    <property type="entry name" value="DNABINDINGHU"/>
</dbReference>
<dbReference type="CDD" id="cd13831">
    <property type="entry name" value="HU"/>
    <property type="match status" value="1"/>
</dbReference>
<evidence type="ECO:0000256" key="5">
    <source>
        <dbReference type="RuleBase" id="RU003939"/>
    </source>
</evidence>
<keyword evidence="7" id="KW-1185">Reference proteome</keyword>
<evidence type="ECO:0000256" key="2">
    <source>
        <dbReference type="ARBA" id="ARBA00010529"/>
    </source>
</evidence>
<dbReference type="STRING" id="1348114.OM33_17920"/>
<dbReference type="SMART" id="SM00411">
    <property type="entry name" value="BHL"/>
    <property type="match status" value="1"/>
</dbReference>
<keyword evidence="4 6" id="KW-0238">DNA-binding</keyword>
<dbReference type="GO" id="GO:0030261">
    <property type="term" value="P:chromosome condensation"/>
    <property type="evidence" value="ECO:0007669"/>
    <property type="project" value="UniProtKB-KW"/>
</dbReference>
<reference evidence="6 7" key="1">
    <citation type="submission" date="2014-11" db="EMBL/GenBank/DDBJ databases">
        <title>Complete Genome Sequence of Pseudoalteromonas sp. Strain OCN003 Isolated from Kaneohe Bay, Oahu, Hawaii.</title>
        <authorList>
            <person name="Beurmann S."/>
            <person name="Videau P."/>
            <person name="Ushijima B."/>
            <person name="Smith A.M."/>
            <person name="Aeby G.S."/>
            <person name="Callahan S.M."/>
            <person name="Belcaid M."/>
        </authorList>
    </citation>
    <scope>NUCLEOTIDE SEQUENCE [LARGE SCALE GENOMIC DNA]</scope>
    <source>
        <strain evidence="6 7">OCN003</strain>
    </source>
</reference>
<dbReference type="AlphaFoldDB" id="A0A0A7EJV8"/>
<dbReference type="GO" id="GO:0005829">
    <property type="term" value="C:cytosol"/>
    <property type="evidence" value="ECO:0007669"/>
    <property type="project" value="TreeGrafter"/>
</dbReference>
<dbReference type="Pfam" id="PF00216">
    <property type="entry name" value="Bac_DNA_binding"/>
    <property type="match status" value="1"/>
</dbReference>
<dbReference type="KEGG" id="pseo:OM33_17920"/>
<dbReference type="HOGENOM" id="CLU_105066_3_3_6"/>
<dbReference type="InterPro" id="IPR000119">
    <property type="entry name" value="Hist_DNA-bd"/>
</dbReference>
<evidence type="ECO:0000256" key="4">
    <source>
        <dbReference type="ARBA" id="ARBA00023125"/>
    </source>
</evidence>
<dbReference type="OrthoDB" id="6710515at2"/>
<dbReference type="Proteomes" id="UP000030341">
    <property type="component" value="Chromosome 2"/>
</dbReference>
<evidence type="ECO:0000256" key="3">
    <source>
        <dbReference type="ARBA" id="ARBA00023067"/>
    </source>
</evidence>
<dbReference type="InterPro" id="IPR010992">
    <property type="entry name" value="IHF-like_DNA-bd_dom_sf"/>
</dbReference>
<accession>A0A0A7EJV8</accession>
<keyword evidence="3" id="KW-0226">DNA condensation</keyword>
<dbReference type="PANTHER" id="PTHR33175:SF12">
    <property type="entry name" value="DNA-BINDING PROTEIN HU-ALPHA"/>
    <property type="match status" value="1"/>
</dbReference>
<dbReference type="eggNOG" id="COG0776">
    <property type="taxonomic scope" value="Bacteria"/>
</dbReference>
<dbReference type="GO" id="GO:0030527">
    <property type="term" value="F:structural constituent of chromatin"/>
    <property type="evidence" value="ECO:0007669"/>
    <property type="project" value="InterPro"/>
</dbReference>
<dbReference type="Gene3D" id="4.10.520.10">
    <property type="entry name" value="IHF-like DNA-binding proteins"/>
    <property type="match status" value="1"/>
</dbReference>
<dbReference type="GO" id="GO:0003677">
    <property type="term" value="F:DNA binding"/>
    <property type="evidence" value="ECO:0007669"/>
    <property type="project" value="UniProtKB-KW"/>
</dbReference>
<protein>
    <submittedName>
        <fullName evidence="6">DNA-binding protein</fullName>
    </submittedName>
</protein>
<evidence type="ECO:0000313" key="6">
    <source>
        <dbReference type="EMBL" id="AIY66960.1"/>
    </source>
</evidence>
<gene>
    <name evidence="6" type="ORF">OM33_17920</name>
</gene>
<dbReference type="PANTHER" id="PTHR33175">
    <property type="entry name" value="DNA-BINDING PROTEIN HU"/>
    <property type="match status" value="1"/>
</dbReference>
<comment type="similarity">
    <text evidence="2 5">Belongs to the bacterial histone-like protein family.</text>
</comment>
<proteinExistence type="inferred from homology"/>
<organism evidence="6 7">
    <name type="scientific">Pseudoalteromonas piratica</name>
    <dbReference type="NCBI Taxonomy" id="1348114"/>
    <lineage>
        <taxon>Bacteria</taxon>
        <taxon>Pseudomonadati</taxon>
        <taxon>Pseudomonadota</taxon>
        <taxon>Gammaproteobacteria</taxon>
        <taxon>Alteromonadales</taxon>
        <taxon>Pseudoalteromonadaceae</taxon>
        <taxon>Pseudoalteromonas</taxon>
    </lineage>
</organism>
<dbReference type="EMBL" id="CP009889">
    <property type="protein sequence ID" value="AIY66960.1"/>
    <property type="molecule type" value="Genomic_DNA"/>
</dbReference>
<evidence type="ECO:0000256" key="1">
    <source>
        <dbReference type="ARBA" id="ARBA00003819"/>
    </source>
</evidence>
<sequence>MNKSQLINEIASSNNITKAKAKQIVESLVGGISRSLSEGDLVQLPGFGSFSLSYHPEKQGRNPQTGEKITIPGQNKVSFKAGSKLKQALSN</sequence>